<evidence type="ECO:0000256" key="1">
    <source>
        <dbReference type="SAM" id="MobiDB-lite"/>
    </source>
</evidence>
<comment type="caution">
    <text evidence="2">The sequence shown here is derived from an EMBL/GenBank/DDBJ whole genome shotgun (WGS) entry which is preliminary data.</text>
</comment>
<feature type="compositionally biased region" description="Basic and acidic residues" evidence="1">
    <location>
        <begin position="195"/>
        <end position="207"/>
    </location>
</feature>
<feature type="compositionally biased region" description="Basic and acidic residues" evidence="1">
    <location>
        <begin position="246"/>
        <end position="257"/>
    </location>
</feature>
<evidence type="ECO:0000313" key="2">
    <source>
        <dbReference type="EMBL" id="RDW65533.1"/>
    </source>
</evidence>
<feature type="compositionally biased region" description="Basic and acidic residues" evidence="1">
    <location>
        <begin position="97"/>
        <end position="108"/>
    </location>
</feature>
<dbReference type="AlphaFoldDB" id="A0A3D8QUK8"/>
<organism evidence="2 3">
    <name type="scientific">Coleophoma crateriformis</name>
    <dbReference type="NCBI Taxonomy" id="565419"/>
    <lineage>
        <taxon>Eukaryota</taxon>
        <taxon>Fungi</taxon>
        <taxon>Dikarya</taxon>
        <taxon>Ascomycota</taxon>
        <taxon>Pezizomycotina</taxon>
        <taxon>Leotiomycetes</taxon>
        <taxon>Helotiales</taxon>
        <taxon>Dermateaceae</taxon>
        <taxon>Coleophoma</taxon>
    </lineage>
</organism>
<feature type="compositionally biased region" description="Basic and acidic residues" evidence="1">
    <location>
        <begin position="151"/>
        <end position="163"/>
    </location>
</feature>
<feature type="compositionally biased region" description="Low complexity" evidence="1">
    <location>
        <begin position="23"/>
        <end position="36"/>
    </location>
</feature>
<gene>
    <name evidence="2" type="ORF">BP5796_10225</name>
</gene>
<keyword evidence="3" id="KW-1185">Reference proteome</keyword>
<reference evidence="2 3" key="1">
    <citation type="journal article" date="2018" name="IMA Fungus">
        <title>IMA Genome-F 9: Draft genome sequence of Annulohypoxylon stygium, Aspergillus mulundensis, Berkeleyomyces basicola (syn. Thielaviopsis basicola), Ceratocystis smalleyi, two Cercospora beticola strains, Coleophoma cylindrospora, Fusarium fracticaudum, Phialophora cf. hyalina, and Morchella septimelata.</title>
        <authorList>
            <person name="Wingfield B.D."/>
            <person name="Bills G.F."/>
            <person name="Dong Y."/>
            <person name="Huang W."/>
            <person name="Nel W.J."/>
            <person name="Swalarsk-Parry B.S."/>
            <person name="Vaghefi N."/>
            <person name="Wilken P.M."/>
            <person name="An Z."/>
            <person name="de Beer Z.W."/>
            <person name="De Vos L."/>
            <person name="Chen L."/>
            <person name="Duong T.A."/>
            <person name="Gao Y."/>
            <person name="Hammerbacher A."/>
            <person name="Kikkert J.R."/>
            <person name="Li Y."/>
            <person name="Li H."/>
            <person name="Li K."/>
            <person name="Li Q."/>
            <person name="Liu X."/>
            <person name="Ma X."/>
            <person name="Naidoo K."/>
            <person name="Pethybridge S.J."/>
            <person name="Sun J."/>
            <person name="Steenkamp E.T."/>
            <person name="van der Nest M.A."/>
            <person name="van Wyk S."/>
            <person name="Wingfield M.J."/>
            <person name="Xiong C."/>
            <person name="Yue Q."/>
            <person name="Zhang X."/>
        </authorList>
    </citation>
    <scope>NUCLEOTIDE SEQUENCE [LARGE SCALE GENOMIC DNA]</scope>
    <source>
        <strain evidence="2 3">BP5796</strain>
    </source>
</reference>
<feature type="region of interest" description="Disordered" evidence="1">
    <location>
        <begin position="15"/>
        <end position="66"/>
    </location>
</feature>
<feature type="compositionally biased region" description="Low complexity" evidence="1">
    <location>
        <begin position="297"/>
        <end position="309"/>
    </location>
</feature>
<protein>
    <submittedName>
        <fullName evidence="2">Uncharacterized protein</fullName>
    </submittedName>
</protein>
<feature type="compositionally biased region" description="Acidic residues" evidence="1">
    <location>
        <begin position="281"/>
        <end position="292"/>
    </location>
</feature>
<sequence>MDYIFLLQTHPVSATLAAPNPKTPTNIAHPPNTHTPTNPPPSRSINAPAIGAPVKHENDTTPSTMPTLVPILLKSLAAQRGNAQPDQDQDGAAQAEQDERVERAKVPVRENGGNDPPGIPDAIEQEEDGEAGVTGGVDDIGSEDVDLEVSQTKEDAHGKERIRPLSKRLPFHELPLPHQLPGRESRLGEAQNDQHVGEHDEAHDAQRPRQPNARQQLLGDEREEHAASGAAAGDEGDGQGAAAGEVRGHETQGRAEDQAVADALADALREEDLPVGAGEGGAEDAQELEQTAEQEHGAVVAGVEGAAGVDADEVQQEGLRAADPGHG</sequence>
<dbReference type="EMBL" id="PDLN01000015">
    <property type="protein sequence ID" value="RDW65533.1"/>
    <property type="molecule type" value="Genomic_DNA"/>
</dbReference>
<name>A0A3D8QUK8_9HELO</name>
<dbReference type="Proteomes" id="UP000256328">
    <property type="component" value="Unassembled WGS sequence"/>
</dbReference>
<proteinExistence type="predicted"/>
<feature type="region of interest" description="Disordered" evidence="1">
    <location>
        <begin position="78"/>
        <end position="327"/>
    </location>
</feature>
<accession>A0A3D8QUK8</accession>
<evidence type="ECO:0000313" key="3">
    <source>
        <dbReference type="Proteomes" id="UP000256328"/>
    </source>
</evidence>
<feature type="compositionally biased region" description="Low complexity" evidence="1">
    <location>
        <begin position="83"/>
        <end position="95"/>
    </location>
</feature>